<dbReference type="AlphaFoldDB" id="A0A368L4U6"/>
<proteinExistence type="inferred from homology"/>
<dbReference type="GO" id="GO:0055130">
    <property type="term" value="P:D-alanine catabolic process"/>
    <property type="evidence" value="ECO:0007669"/>
    <property type="project" value="TreeGrafter"/>
</dbReference>
<dbReference type="RefSeq" id="WP_114402525.1">
    <property type="nucleotide sequence ID" value="NZ_QPGB01000002.1"/>
</dbReference>
<dbReference type="PANTHER" id="PTHR13847">
    <property type="entry name" value="SARCOSINE DEHYDROGENASE-RELATED"/>
    <property type="match status" value="1"/>
</dbReference>
<sequence length="398" mass="43520">MKIAVIGGGIIGLTTARELTLAGHDVTLIEQASQVGQATSYANGAQLSYAYVQPLANPATFLAIPHYLFSAHSPLRFSPSLDWRQWAWCLEFLWACRPGQSDRATFALLQIANLSRKAFDQWHTAGQDIHYQANGKLVIYPSADSLAGAQKQLDLQRQHGSEQTLLSKAECLEIEPALAPYRDHFAGGVWTPGECVADCYRVCQQLAHELSAAGVAIQTQQTVSRLQSRADGVLLQMGQHEQRYDHVVLSAGHQTVHLAQQLGHYLPIYPLKGYSITLPSRCLQHMPKRSVTDIQRKVVFAPIGDQLRIAGMAELCGADRSIPTTRIETLYEATDALFGIRTRPQDDARWAGLRPATPTGLPIIRQLSQRVSVNAGHGALGFTLAFGAARMLAGLLKA</sequence>
<dbReference type="GO" id="GO:0005737">
    <property type="term" value="C:cytoplasm"/>
    <property type="evidence" value="ECO:0007669"/>
    <property type="project" value="TreeGrafter"/>
</dbReference>
<dbReference type="InterPro" id="IPR036188">
    <property type="entry name" value="FAD/NAD-bd_sf"/>
</dbReference>
<dbReference type="SUPFAM" id="SSF54373">
    <property type="entry name" value="FAD-linked reductases, C-terminal domain"/>
    <property type="match status" value="1"/>
</dbReference>
<gene>
    <name evidence="4" type="ORF">DU000_06410</name>
</gene>
<dbReference type="Gene3D" id="3.30.9.10">
    <property type="entry name" value="D-Amino Acid Oxidase, subunit A, domain 2"/>
    <property type="match status" value="1"/>
</dbReference>
<comment type="caution">
    <text evidence="4">The sequence shown here is derived from an EMBL/GenBank/DDBJ whole genome shotgun (WGS) entry which is preliminary data.</text>
</comment>
<dbReference type="PANTHER" id="PTHR13847:SF280">
    <property type="entry name" value="D-AMINO ACID DEHYDROGENASE"/>
    <property type="match status" value="1"/>
</dbReference>
<dbReference type="Gene3D" id="3.50.50.60">
    <property type="entry name" value="FAD/NAD(P)-binding domain"/>
    <property type="match status" value="2"/>
</dbReference>
<protein>
    <submittedName>
        <fullName evidence="4">FAD-dependent oxidoreductase</fullName>
    </submittedName>
</protein>
<name>A0A368L4U6_9BURK</name>
<evidence type="ECO:0000313" key="4">
    <source>
        <dbReference type="EMBL" id="RCS58442.1"/>
    </source>
</evidence>
<dbReference type="EMBL" id="QPGB01000002">
    <property type="protein sequence ID" value="RCS58442.1"/>
    <property type="molecule type" value="Genomic_DNA"/>
</dbReference>
<dbReference type="SUPFAM" id="SSF51905">
    <property type="entry name" value="FAD/NAD(P)-binding domain"/>
    <property type="match status" value="1"/>
</dbReference>
<comment type="similarity">
    <text evidence="1">Belongs to the DadA oxidoreductase family.</text>
</comment>
<keyword evidence="5" id="KW-1185">Reference proteome</keyword>
<keyword evidence="2" id="KW-0560">Oxidoreductase</keyword>
<evidence type="ECO:0000259" key="3">
    <source>
        <dbReference type="Pfam" id="PF01266"/>
    </source>
</evidence>
<organism evidence="4 5">
    <name type="scientific">Parvibium lacunae</name>
    <dbReference type="NCBI Taxonomy" id="1888893"/>
    <lineage>
        <taxon>Bacteria</taxon>
        <taxon>Pseudomonadati</taxon>
        <taxon>Pseudomonadota</taxon>
        <taxon>Betaproteobacteria</taxon>
        <taxon>Burkholderiales</taxon>
        <taxon>Alcaligenaceae</taxon>
        <taxon>Parvibium</taxon>
    </lineage>
</organism>
<evidence type="ECO:0000313" key="5">
    <source>
        <dbReference type="Proteomes" id="UP000252357"/>
    </source>
</evidence>
<dbReference type="GO" id="GO:0008718">
    <property type="term" value="F:D-amino-acid dehydrogenase activity"/>
    <property type="evidence" value="ECO:0007669"/>
    <property type="project" value="TreeGrafter"/>
</dbReference>
<reference evidence="4 5" key="1">
    <citation type="journal article" date="2018" name="Int. J. Syst. Evol. Microbiol.">
        <title>Parvibium lacunae gen. nov., sp. nov., a new member of the family Alcaligenaceae isolated from a freshwater pond.</title>
        <authorList>
            <person name="Chen W.M."/>
            <person name="Xie P.B."/>
            <person name="Hsu M.Y."/>
            <person name="Sheu S.Y."/>
        </authorList>
    </citation>
    <scope>NUCLEOTIDE SEQUENCE [LARGE SCALE GENOMIC DNA]</scope>
    <source>
        <strain evidence="4 5">KMB9</strain>
    </source>
</reference>
<accession>A0A368L4U6</accession>
<evidence type="ECO:0000256" key="2">
    <source>
        <dbReference type="ARBA" id="ARBA00023002"/>
    </source>
</evidence>
<evidence type="ECO:0000256" key="1">
    <source>
        <dbReference type="ARBA" id="ARBA00009410"/>
    </source>
</evidence>
<dbReference type="Pfam" id="PF01266">
    <property type="entry name" value="DAO"/>
    <property type="match status" value="1"/>
</dbReference>
<dbReference type="Proteomes" id="UP000252357">
    <property type="component" value="Unassembled WGS sequence"/>
</dbReference>
<feature type="domain" description="FAD dependent oxidoreductase" evidence="3">
    <location>
        <begin position="2"/>
        <end position="394"/>
    </location>
</feature>
<dbReference type="GO" id="GO:0005886">
    <property type="term" value="C:plasma membrane"/>
    <property type="evidence" value="ECO:0007669"/>
    <property type="project" value="TreeGrafter"/>
</dbReference>
<dbReference type="InterPro" id="IPR006076">
    <property type="entry name" value="FAD-dep_OxRdtase"/>
</dbReference>
<dbReference type="OrthoDB" id="18526at2"/>